<dbReference type="Proteomes" id="UP000324285">
    <property type="component" value="Chromosome"/>
</dbReference>
<dbReference type="KEGG" id="hbh:E4T21_20980"/>
<feature type="compositionally biased region" description="Low complexity" evidence="7">
    <location>
        <begin position="26"/>
        <end position="44"/>
    </location>
</feature>
<dbReference type="PROSITE" id="PS51007">
    <property type="entry name" value="CYTC"/>
    <property type="match status" value="1"/>
</dbReference>
<evidence type="ECO:0000313" key="10">
    <source>
        <dbReference type="Proteomes" id="UP000324285"/>
    </source>
</evidence>
<name>A0A856QWH2_9GAMM</name>
<dbReference type="Gene3D" id="1.10.760.10">
    <property type="entry name" value="Cytochrome c-like domain"/>
    <property type="match status" value="1"/>
</dbReference>
<feature type="region of interest" description="Disordered" evidence="7">
    <location>
        <begin position="24"/>
        <end position="112"/>
    </location>
</feature>
<keyword evidence="4" id="KW-0249">Electron transport</keyword>
<dbReference type="GO" id="GO:0009055">
    <property type="term" value="F:electron transfer activity"/>
    <property type="evidence" value="ECO:0007669"/>
    <property type="project" value="InterPro"/>
</dbReference>
<keyword evidence="10" id="KW-1185">Reference proteome</keyword>
<keyword evidence="2 6" id="KW-0349">Heme</keyword>
<dbReference type="EMBL" id="CP038437">
    <property type="protein sequence ID" value="QEM84236.2"/>
    <property type="molecule type" value="Genomic_DNA"/>
</dbReference>
<keyword evidence="1" id="KW-0813">Transport</keyword>
<evidence type="ECO:0000256" key="2">
    <source>
        <dbReference type="ARBA" id="ARBA00022617"/>
    </source>
</evidence>
<evidence type="ECO:0000256" key="3">
    <source>
        <dbReference type="ARBA" id="ARBA00022723"/>
    </source>
</evidence>
<feature type="domain" description="Cytochrome c" evidence="8">
    <location>
        <begin position="112"/>
        <end position="190"/>
    </location>
</feature>
<dbReference type="GO" id="GO:0020037">
    <property type="term" value="F:heme binding"/>
    <property type="evidence" value="ECO:0007669"/>
    <property type="project" value="InterPro"/>
</dbReference>
<keyword evidence="5 6" id="KW-0408">Iron</keyword>
<dbReference type="AlphaFoldDB" id="A0A856QWH2"/>
<dbReference type="InterPro" id="IPR002323">
    <property type="entry name" value="Cyt_CIE"/>
</dbReference>
<dbReference type="PRINTS" id="PR00607">
    <property type="entry name" value="CYTCHROMECIE"/>
</dbReference>
<dbReference type="PANTHER" id="PTHR40942:SF2">
    <property type="entry name" value="CYTOCHROME-RELATED"/>
    <property type="match status" value="1"/>
</dbReference>
<organism evidence="9 10">
    <name type="scientific">Halomonas binhaiensis</name>
    <dbReference type="NCBI Taxonomy" id="2562282"/>
    <lineage>
        <taxon>Bacteria</taxon>
        <taxon>Pseudomonadati</taxon>
        <taxon>Pseudomonadota</taxon>
        <taxon>Gammaproteobacteria</taxon>
        <taxon>Oceanospirillales</taxon>
        <taxon>Halomonadaceae</taxon>
        <taxon>Halomonas</taxon>
    </lineage>
</organism>
<protein>
    <submittedName>
        <fullName evidence="9">C-type cytochrome</fullName>
    </submittedName>
</protein>
<evidence type="ECO:0000259" key="8">
    <source>
        <dbReference type="PROSITE" id="PS51007"/>
    </source>
</evidence>
<dbReference type="SUPFAM" id="SSF46626">
    <property type="entry name" value="Cytochrome c"/>
    <property type="match status" value="1"/>
</dbReference>
<evidence type="ECO:0000256" key="1">
    <source>
        <dbReference type="ARBA" id="ARBA00022448"/>
    </source>
</evidence>
<evidence type="ECO:0000256" key="6">
    <source>
        <dbReference type="PROSITE-ProRule" id="PRU00433"/>
    </source>
</evidence>
<proteinExistence type="predicted"/>
<keyword evidence="3 6" id="KW-0479">Metal-binding</keyword>
<accession>A0A856QWH2</accession>
<evidence type="ECO:0000256" key="5">
    <source>
        <dbReference type="ARBA" id="ARBA00023004"/>
    </source>
</evidence>
<dbReference type="PANTHER" id="PTHR40942">
    <property type="match status" value="1"/>
</dbReference>
<dbReference type="GO" id="GO:0005506">
    <property type="term" value="F:iron ion binding"/>
    <property type="evidence" value="ECO:0007669"/>
    <property type="project" value="InterPro"/>
</dbReference>
<sequence length="190" mass="19484">MAKRLAPVGKLCVKGEECQAGVPELTAEAPATESSAGEATATSGDKQDNVATEDTAKTEDSPEASSKGTDEDASETSTDGEATASTDADESEATQEADKQPAADDAGSAEETASIDGQAIYQQTCMACHDTGIAGAPTRGDAKAWEPRLAQGIETLYDHAINGLNIMPPRGGNASLSDEEVKAAVDYMVQ</sequence>
<evidence type="ECO:0000256" key="7">
    <source>
        <dbReference type="SAM" id="MobiDB-lite"/>
    </source>
</evidence>
<dbReference type="Pfam" id="PF13442">
    <property type="entry name" value="Cytochrome_CBB3"/>
    <property type="match status" value="1"/>
</dbReference>
<feature type="compositionally biased region" description="Polar residues" evidence="7">
    <location>
        <begin position="75"/>
        <end position="86"/>
    </location>
</feature>
<evidence type="ECO:0000256" key="4">
    <source>
        <dbReference type="ARBA" id="ARBA00022982"/>
    </source>
</evidence>
<evidence type="ECO:0000313" key="9">
    <source>
        <dbReference type="EMBL" id="QEM84236.2"/>
    </source>
</evidence>
<reference evidence="9" key="1">
    <citation type="submission" date="2021-02" db="EMBL/GenBank/DDBJ databases">
        <title>Strain Y2R2, a novel species of the genus Halomonas.</title>
        <authorList>
            <person name="Huang H."/>
        </authorList>
    </citation>
    <scope>NUCLEOTIDE SEQUENCE</scope>
    <source>
        <strain evidence="9">Y2R2</strain>
    </source>
</reference>
<gene>
    <name evidence="9" type="ORF">E4T21_20980</name>
</gene>
<dbReference type="InterPro" id="IPR009056">
    <property type="entry name" value="Cyt_c-like_dom"/>
</dbReference>
<dbReference type="InterPro" id="IPR036909">
    <property type="entry name" value="Cyt_c-like_dom_sf"/>
</dbReference>